<evidence type="ECO:0000313" key="2">
    <source>
        <dbReference type="EMBL" id="OBY61979.1"/>
    </source>
</evidence>
<keyword evidence="1" id="KW-0732">Signal</keyword>
<evidence type="ECO:0008006" key="4">
    <source>
        <dbReference type="Google" id="ProtNLM"/>
    </source>
</evidence>
<evidence type="ECO:0000313" key="3">
    <source>
        <dbReference type="Proteomes" id="UP000092584"/>
    </source>
</evidence>
<organism evidence="2 3">
    <name type="scientific">Polaribacter vadi</name>
    <dbReference type="NCBI Taxonomy" id="1774273"/>
    <lineage>
        <taxon>Bacteria</taxon>
        <taxon>Pseudomonadati</taxon>
        <taxon>Bacteroidota</taxon>
        <taxon>Flavobacteriia</taxon>
        <taxon>Flavobacteriales</taxon>
        <taxon>Flavobacteriaceae</taxon>
    </lineage>
</organism>
<reference evidence="3" key="1">
    <citation type="submission" date="2016-02" db="EMBL/GenBank/DDBJ databases">
        <authorList>
            <person name="Shin S.-K."/>
            <person name="Yi H."/>
            <person name="Kim E."/>
        </authorList>
    </citation>
    <scope>NUCLEOTIDE SEQUENCE [LARGE SCALE GENOMIC DNA]</scope>
    <source>
        <strain evidence="3">LPB0003</strain>
    </source>
</reference>
<protein>
    <recommendedName>
        <fullName evidence="4">Lipoprotein</fullName>
    </recommendedName>
</protein>
<feature type="chain" id="PRO_5008615429" description="Lipoprotein" evidence="1">
    <location>
        <begin position="19"/>
        <end position="143"/>
    </location>
</feature>
<name>A0A1B8TQT3_9FLAO</name>
<dbReference type="KEGG" id="pob:LPB03_14865"/>
<accession>A0A1B8TQT3</accession>
<dbReference type="RefSeq" id="WP_065320334.1">
    <property type="nucleotide sequence ID" value="NZ_CP017477.1"/>
</dbReference>
<gene>
    <name evidence="2" type="ORF">LPB3_14440</name>
</gene>
<proteinExistence type="predicted"/>
<feature type="signal peptide" evidence="1">
    <location>
        <begin position="1"/>
        <end position="18"/>
    </location>
</feature>
<evidence type="ECO:0000256" key="1">
    <source>
        <dbReference type="SAM" id="SignalP"/>
    </source>
</evidence>
<dbReference type="EMBL" id="LSFM01000025">
    <property type="protein sequence ID" value="OBY61979.1"/>
    <property type="molecule type" value="Genomic_DNA"/>
</dbReference>
<dbReference type="OrthoDB" id="1202212at2"/>
<dbReference type="AlphaFoldDB" id="A0A1B8TQT3"/>
<dbReference type="Proteomes" id="UP000092584">
    <property type="component" value="Unassembled WGS sequence"/>
</dbReference>
<sequence>MKKLIFIFGLILFNSCTASTTAEEENLVSGKDRVVRMEFNTTLLIFDEIRISYFDYKTNTNPLVVHEFSYDTAGQPIPLVLTFENYDFRFINGEAYRNNPSTEEISVKVYVDDELVIEEAERGENGEYAEIRFNYDIVLKKNI</sequence>
<keyword evidence="3" id="KW-1185">Reference proteome</keyword>
<comment type="caution">
    <text evidence="2">The sequence shown here is derived from an EMBL/GenBank/DDBJ whole genome shotgun (WGS) entry which is preliminary data.</text>
</comment>